<keyword evidence="3" id="KW-1185">Reference proteome</keyword>
<dbReference type="Proteomes" id="UP001224781">
    <property type="component" value="Unassembled WGS sequence"/>
</dbReference>
<evidence type="ECO:0000313" key="2">
    <source>
        <dbReference type="EMBL" id="MDQ1185832.1"/>
    </source>
</evidence>
<comment type="caution">
    <text evidence="2">The sequence shown here is derived from an EMBL/GenBank/DDBJ whole genome shotgun (WGS) entry which is preliminary data.</text>
</comment>
<evidence type="ECO:0000313" key="3">
    <source>
        <dbReference type="Proteomes" id="UP001224781"/>
    </source>
</evidence>
<feature type="region of interest" description="Disordered" evidence="1">
    <location>
        <begin position="36"/>
        <end position="57"/>
    </location>
</feature>
<sequence>MTGKAIFCGSSRKSGTKFFTARFFAVPPMKREAAIKREAPDPTPPHASPFFNHQFHS</sequence>
<evidence type="ECO:0008006" key="4">
    <source>
        <dbReference type="Google" id="ProtNLM"/>
    </source>
</evidence>
<name>A0ABU0ULK4_9HYPH</name>
<gene>
    <name evidence="2" type="ORF">QE408_002975</name>
</gene>
<protein>
    <recommendedName>
        <fullName evidence="4">Propionyl-coenzyme A carboxylase alpha polypeptide</fullName>
    </recommendedName>
</protein>
<dbReference type="EMBL" id="JAUTBL010000002">
    <property type="protein sequence ID" value="MDQ1185832.1"/>
    <property type="molecule type" value="Genomic_DNA"/>
</dbReference>
<reference evidence="2 3" key="1">
    <citation type="submission" date="2023-07" db="EMBL/GenBank/DDBJ databases">
        <title>Functional and genomic diversity of the sorghum phyllosphere microbiome.</title>
        <authorList>
            <person name="Shade A."/>
        </authorList>
    </citation>
    <scope>NUCLEOTIDE SEQUENCE [LARGE SCALE GENOMIC DNA]</scope>
    <source>
        <strain evidence="2 3">SORGH_AS_1126</strain>
    </source>
</reference>
<organism evidence="2 3">
    <name type="scientific">Agrobacterium larrymoorei</name>
    <dbReference type="NCBI Taxonomy" id="160699"/>
    <lineage>
        <taxon>Bacteria</taxon>
        <taxon>Pseudomonadati</taxon>
        <taxon>Pseudomonadota</taxon>
        <taxon>Alphaproteobacteria</taxon>
        <taxon>Hyphomicrobiales</taxon>
        <taxon>Rhizobiaceae</taxon>
        <taxon>Rhizobium/Agrobacterium group</taxon>
        <taxon>Agrobacterium</taxon>
    </lineage>
</organism>
<evidence type="ECO:0000256" key="1">
    <source>
        <dbReference type="SAM" id="MobiDB-lite"/>
    </source>
</evidence>
<accession>A0ABU0ULK4</accession>
<proteinExistence type="predicted"/>